<dbReference type="SUPFAM" id="SSF52540">
    <property type="entry name" value="P-loop containing nucleoside triphosphate hydrolases"/>
    <property type="match status" value="1"/>
</dbReference>
<dbReference type="Pfam" id="PF05970">
    <property type="entry name" value="PIF1"/>
    <property type="match status" value="1"/>
</dbReference>
<evidence type="ECO:0000259" key="2">
    <source>
        <dbReference type="Pfam" id="PF05970"/>
    </source>
</evidence>
<dbReference type="GO" id="GO:0006281">
    <property type="term" value="P:DNA repair"/>
    <property type="evidence" value="ECO:0007669"/>
    <property type="project" value="UniProtKB-KW"/>
</dbReference>
<dbReference type="PANTHER" id="PTHR10492">
    <property type="match status" value="1"/>
</dbReference>
<keyword evidence="1" id="KW-0547">Nucleotide-binding</keyword>
<keyword evidence="1" id="KW-0227">DNA damage</keyword>
<feature type="domain" description="DNA helicase Pif1-like DEAD-box helicase" evidence="2">
    <location>
        <begin position="102"/>
        <end position="193"/>
    </location>
</feature>
<comment type="catalytic activity">
    <reaction evidence="1">
        <text>ATP + H2O = ADP + phosphate + H(+)</text>
        <dbReference type="Rhea" id="RHEA:13065"/>
        <dbReference type="ChEBI" id="CHEBI:15377"/>
        <dbReference type="ChEBI" id="CHEBI:15378"/>
        <dbReference type="ChEBI" id="CHEBI:30616"/>
        <dbReference type="ChEBI" id="CHEBI:43474"/>
        <dbReference type="ChEBI" id="CHEBI:456216"/>
        <dbReference type="EC" id="5.6.2.3"/>
    </reaction>
</comment>
<comment type="similarity">
    <text evidence="1">Belongs to the helicase family.</text>
</comment>
<dbReference type="EC" id="5.6.2.3" evidence="1"/>
<dbReference type="GO" id="GO:0000723">
    <property type="term" value="P:telomere maintenance"/>
    <property type="evidence" value="ECO:0007669"/>
    <property type="project" value="InterPro"/>
</dbReference>
<comment type="cofactor">
    <cofactor evidence="1">
        <name>Mg(2+)</name>
        <dbReference type="ChEBI" id="CHEBI:18420"/>
    </cofactor>
</comment>
<keyword evidence="1" id="KW-0067">ATP-binding</keyword>
<sequence>MEIVLLMFMKYGKLTLCPLNTSLRYLCTASSPAPAQGCRPPKISEKKKISKTFPTTLSNYKQFREDVYVQHIRQQPGRPRKNSDHGCNHWNCSNTVATRSYHHSTFKIYPPITDTTTSKIEDHSYIAKLIREASLIICDEATMMTRYALKALEKILRKIMKNNLPYGNKVVVLGGDFRQCLPVVKHATESNRLKRS</sequence>
<dbReference type="InterPro" id="IPR027417">
    <property type="entry name" value="P-loop_NTPase"/>
</dbReference>
<name>A0A8J2S5F6_9CRUS</name>
<dbReference type="GO" id="GO:0006310">
    <property type="term" value="P:DNA recombination"/>
    <property type="evidence" value="ECO:0007669"/>
    <property type="project" value="UniProtKB-KW"/>
</dbReference>
<organism evidence="3 4">
    <name type="scientific">Daphnia galeata</name>
    <dbReference type="NCBI Taxonomy" id="27404"/>
    <lineage>
        <taxon>Eukaryota</taxon>
        <taxon>Metazoa</taxon>
        <taxon>Ecdysozoa</taxon>
        <taxon>Arthropoda</taxon>
        <taxon>Crustacea</taxon>
        <taxon>Branchiopoda</taxon>
        <taxon>Diplostraca</taxon>
        <taxon>Cladocera</taxon>
        <taxon>Anomopoda</taxon>
        <taxon>Daphniidae</taxon>
        <taxon>Daphnia</taxon>
    </lineage>
</organism>
<dbReference type="InterPro" id="IPR010285">
    <property type="entry name" value="DNA_helicase_pif1-like_DEAD"/>
</dbReference>
<proteinExistence type="inferred from homology"/>
<evidence type="ECO:0000256" key="1">
    <source>
        <dbReference type="RuleBase" id="RU363044"/>
    </source>
</evidence>
<dbReference type="OrthoDB" id="6365921at2759"/>
<dbReference type="Proteomes" id="UP000789390">
    <property type="component" value="Unassembled WGS sequence"/>
</dbReference>
<keyword evidence="1" id="KW-0233">DNA recombination</keyword>
<dbReference type="AlphaFoldDB" id="A0A8J2S5F6"/>
<gene>
    <name evidence="3" type="ORF">DGAL_LOCUS14631</name>
</gene>
<protein>
    <recommendedName>
        <fullName evidence="1">ATP-dependent DNA helicase</fullName>
        <ecNumber evidence="1">5.6.2.3</ecNumber>
    </recommendedName>
</protein>
<dbReference type="Gene3D" id="3.40.50.300">
    <property type="entry name" value="P-loop containing nucleotide triphosphate hydrolases"/>
    <property type="match status" value="1"/>
</dbReference>
<dbReference type="GO" id="GO:0005524">
    <property type="term" value="F:ATP binding"/>
    <property type="evidence" value="ECO:0007669"/>
    <property type="project" value="UniProtKB-KW"/>
</dbReference>
<reference evidence="3" key="1">
    <citation type="submission" date="2021-11" db="EMBL/GenBank/DDBJ databases">
        <authorList>
            <person name="Schell T."/>
        </authorList>
    </citation>
    <scope>NUCLEOTIDE SEQUENCE</scope>
    <source>
        <strain evidence="3">M5</strain>
    </source>
</reference>
<keyword evidence="1" id="KW-0347">Helicase</keyword>
<keyword evidence="1" id="KW-0234">DNA repair</keyword>
<accession>A0A8J2S5F6</accession>
<dbReference type="GO" id="GO:0016787">
    <property type="term" value="F:hydrolase activity"/>
    <property type="evidence" value="ECO:0007669"/>
    <property type="project" value="UniProtKB-KW"/>
</dbReference>
<dbReference type="PANTHER" id="PTHR10492:SF57">
    <property type="entry name" value="ATP-DEPENDENT DNA HELICASE"/>
    <property type="match status" value="1"/>
</dbReference>
<evidence type="ECO:0000313" key="3">
    <source>
        <dbReference type="EMBL" id="CAH0111022.1"/>
    </source>
</evidence>
<dbReference type="GO" id="GO:0043139">
    <property type="term" value="F:5'-3' DNA helicase activity"/>
    <property type="evidence" value="ECO:0007669"/>
    <property type="project" value="UniProtKB-EC"/>
</dbReference>
<comment type="caution">
    <text evidence="3">The sequence shown here is derived from an EMBL/GenBank/DDBJ whole genome shotgun (WGS) entry which is preliminary data.</text>
</comment>
<evidence type="ECO:0000313" key="4">
    <source>
        <dbReference type="Proteomes" id="UP000789390"/>
    </source>
</evidence>
<dbReference type="EMBL" id="CAKKLH010000309">
    <property type="protein sequence ID" value="CAH0111022.1"/>
    <property type="molecule type" value="Genomic_DNA"/>
</dbReference>
<keyword evidence="1" id="KW-0378">Hydrolase</keyword>
<keyword evidence="4" id="KW-1185">Reference proteome</keyword>